<dbReference type="Gene3D" id="3.30.30.30">
    <property type="match status" value="1"/>
</dbReference>
<evidence type="ECO:0000256" key="4">
    <source>
        <dbReference type="SAM" id="MobiDB-lite"/>
    </source>
</evidence>
<keyword evidence="3" id="KW-0143">Chaperone</keyword>
<feature type="region of interest" description="Disordered" evidence="4">
    <location>
        <begin position="814"/>
        <end position="893"/>
    </location>
</feature>
<name>A0A9P4NJ06_9PEZI</name>
<keyword evidence="1" id="KW-0547">Nucleotide-binding</keyword>
<evidence type="ECO:0000256" key="1">
    <source>
        <dbReference type="ARBA" id="ARBA00022741"/>
    </source>
</evidence>
<dbReference type="SUPFAM" id="SSF100934">
    <property type="entry name" value="Heat shock protein 70kD (HSP70), C-terminal subdomain"/>
    <property type="match status" value="1"/>
</dbReference>
<feature type="compositionally biased region" description="Basic and acidic residues" evidence="4">
    <location>
        <begin position="602"/>
        <end position="613"/>
    </location>
</feature>
<dbReference type="InterPro" id="IPR029048">
    <property type="entry name" value="HSP70_C_sf"/>
</dbReference>
<feature type="compositionally biased region" description="Low complexity" evidence="4">
    <location>
        <begin position="867"/>
        <end position="879"/>
    </location>
</feature>
<feature type="compositionally biased region" description="Low complexity" evidence="4">
    <location>
        <begin position="814"/>
        <end position="855"/>
    </location>
</feature>
<gene>
    <name evidence="6" type="ORF">EJ08DRAFT_652725</name>
</gene>
<dbReference type="GO" id="GO:0005524">
    <property type="term" value="F:ATP binding"/>
    <property type="evidence" value="ECO:0007669"/>
    <property type="project" value="UniProtKB-KW"/>
</dbReference>
<feature type="compositionally biased region" description="Basic and acidic residues" evidence="4">
    <location>
        <begin position="1007"/>
        <end position="1025"/>
    </location>
</feature>
<feature type="compositionally biased region" description="Basic and acidic residues" evidence="4">
    <location>
        <begin position="640"/>
        <end position="653"/>
    </location>
</feature>
<dbReference type="InterPro" id="IPR043129">
    <property type="entry name" value="ATPase_NBD"/>
</dbReference>
<feature type="region of interest" description="Disordered" evidence="4">
    <location>
        <begin position="602"/>
        <end position="660"/>
    </location>
</feature>
<dbReference type="GO" id="GO:0140662">
    <property type="term" value="F:ATP-dependent protein folding chaperone"/>
    <property type="evidence" value="ECO:0007669"/>
    <property type="project" value="InterPro"/>
</dbReference>
<evidence type="ECO:0000313" key="6">
    <source>
        <dbReference type="EMBL" id="KAF2423466.1"/>
    </source>
</evidence>
<dbReference type="Gene3D" id="3.30.420.40">
    <property type="match status" value="2"/>
</dbReference>
<keyword evidence="2" id="KW-0067">ATP-binding</keyword>
<dbReference type="PANTHER" id="PTHR45639">
    <property type="entry name" value="HSC70CB, ISOFORM G-RELATED"/>
    <property type="match status" value="1"/>
</dbReference>
<sequence length="1025" mass="110829">MSPPGRRRSISPLSVLLSALLLFSSTASAASAVLGLDLGTEYIKAVLVKPGLPLEIVLSKDSKRKETAAVAFKPPRSGSPAAASFPERLYGGDALALAARFPGEVYPNLKQLLGIPLKSLAVEEFRKRYPAIEVAESSPRGTTAFKSKAFHSDELPFAVEELLAMELKNVKENAQALAGKAHKVANAVFTIPPFFTAEERKALDLAAQLAGLNVLGMMTDGMAVGLNYATSRTFPSVTEGGKPEHHLVFDMGAGSTTATVLRMQGKTVKDVGKFNKTIQEVTVVGAGWDRTLGGDVLNTVIVDDMVKKFLETPSAKKLGKTEEDVKKHGRAMARMWKDAERLRQVLSANQETVASFEDLFQDVDFKYKFSRTAFEEATGLFAHRLDIPIVQALEAANLDFSDINSVILHGGATRTPFVQKKLETLVGDAAKLRSNVNADEAAVFGAAFRAAQISPSFRVKEIVANDAAGYATYLEWTDGKKKSQKLFTTTSSIGYVKQVPFKQMNDFTFSLYQPRGAVEAGVADTPPATYKIETKNLTASVKQLEEKFGCKVTDITNTFSVRLDPIRGLPEVVRGVVSCEYEVTDKKAGVVDGVKGLFGFGGKKEQEPLKEGEESTSSSSSSSSSKSKSSSDSKSTSSAKDSKSAKAAKEDKTPAPPKKKTETININFTVSCEGCKDIDIKEVHRMQDRLTAFDASDKARRTREEDLNNLEGFTYKARDIMADDGFIRFSTAAHRNTLEKLLTETSQWLSEESSKAESEILKSKLKALKDLVNPVQKRKSEAGARPEAIKKFEDTFNTTSSLANAIKYSLEMAESASSSAASSSSEASKSASEASTETTTSTTSSEEATSETPSADPLQELEEDAEPATSSSTSTTTTPIPEPTEEPILSPYTQEDYKSILSLHETTKKWFDEMLAAQAKLTDTDDPAFLVRELVEKAEKLNTEVMAVFAKQMKMPKARTFKPPKATKSKKAKAAAKSSSSSSASSASATTVKGENAEESTTVTFEVPKESGKAEKGRAGEKEEL</sequence>
<evidence type="ECO:0000256" key="5">
    <source>
        <dbReference type="SAM" id="SignalP"/>
    </source>
</evidence>
<dbReference type="GO" id="GO:0030968">
    <property type="term" value="P:endoplasmic reticulum unfolded protein response"/>
    <property type="evidence" value="ECO:0007669"/>
    <property type="project" value="TreeGrafter"/>
</dbReference>
<evidence type="ECO:0000256" key="3">
    <source>
        <dbReference type="ARBA" id="ARBA00023186"/>
    </source>
</evidence>
<evidence type="ECO:0000256" key="2">
    <source>
        <dbReference type="ARBA" id="ARBA00022840"/>
    </source>
</evidence>
<feature type="compositionally biased region" description="Basic residues" evidence="4">
    <location>
        <begin position="958"/>
        <end position="974"/>
    </location>
</feature>
<dbReference type="OrthoDB" id="10262720at2759"/>
<feature type="chain" id="PRO_5040407163" evidence="5">
    <location>
        <begin position="30"/>
        <end position="1025"/>
    </location>
</feature>
<dbReference type="FunFam" id="3.30.420.40:FF:000171">
    <property type="entry name" value="Heat shock 70 kDa protein 4"/>
    <property type="match status" value="1"/>
</dbReference>
<organism evidence="6 7">
    <name type="scientific">Tothia fuscella</name>
    <dbReference type="NCBI Taxonomy" id="1048955"/>
    <lineage>
        <taxon>Eukaryota</taxon>
        <taxon>Fungi</taxon>
        <taxon>Dikarya</taxon>
        <taxon>Ascomycota</taxon>
        <taxon>Pezizomycotina</taxon>
        <taxon>Dothideomycetes</taxon>
        <taxon>Pleosporomycetidae</taxon>
        <taxon>Venturiales</taxon>
        <taxon>Cylindrosympodiaceae</taxon>
        <taxon>Tothia</taxon>
    </lineage>
</organism>
<dbReference type="CDD" id="cd10230">
    <property type="entry name" value="ASKHA_NBD_HSP70_HYOU1"/>
    <property type="match status" value="1"/>
</dbReference>
<feature type="region of interest" description="Disordered" evidence="4">
    <location>
        <begin position="958"/>
        <end position="1025"/>
    </location>
</feature>
<dbReference type="Gene3D" id="1.20.1270.10">
    <property type="match status" value="1"/>
</dbReference>
<dbReference type="FunFam" id="3.90.640.10:FF:000039">
    <property type="entry name" value="Hsp70 family chaperone Lhs1/Orp150"/>
    <property type="match status" value="1"/>
</dbReference>
<feature type="compositionally biased region" description="Low complexity" evidence="4">
    <location>
        <begin position="975"/>
        <end position="991"/>
    </location>
</feature>
<proteinExistence type="predicted"/>
<dbReference type="InterPro" id="IPR013126">
    <property type="entry name" value="Hsp_70_fam"/>
</dbReference>
<dbReference type="Proteomes" id="UP000800235">
    <property type="component" value="Unassembled WGS sequence"/>
</dbReference>
<feature type="compositionally biased region" description="Low complexity" evidence="4">
    <location>
        <begin position="615"/>
        <end position="639"/>
    </location>
</feature>
<keyword evidence="5" id="KW-0732">Signal</keyword>
<dbReference type="PRINTS" id="PR00301">
    <property type="entry name" value="HEATSHOCK70"/>
</dbReference>
<protein>
    <submittedName>
        <fullName evidence="6">Actin-like ATPase domain-containing protein</fullName>
    </submittedName>
</protein>
<comment type="caution">
    <text evidence="6">The sequence shown here is derived from an EMBL/GenBank/DDBJ whole genome shotgun (WGS) entry which is preliminary data.</text>
</comment>
<dbReference type="SUPFAM" id="SSF53067">
    <property type="entry name" value="Actin-like ATPase domain"/>
    <property type="match status" value="2"/>
</dbReference>
<dbReference type="Gene3D" id="3.90.640.10">
    <property type="entry name" value="Actin, Chain A, domain 4"/>
    <property type="match status" value="1"/>
</dbReference>
<dbReference type="AlphaFoldDB" id="A0A9P4NJ06"/>
<feature type="signal peptide" evidence="5">
    <location>
        <begin position="1"/>
        <end position="29"/>
    </location>
</feature>
<keyword evidence="7" id="KW-1185">Reference proteome</keyword>
<dbReference type="GO" id="GO:0034663">
    <property type="term" value="C:endoplasmic reticulum chaperone complex"/>
    <property type="evidence" value="ECO:0007669"/>
    <property type="project" value="TreeGrafter"/>
</dbReference>
<evidence type="ECO:0000313" key="7">
    <source>
        <dbReference type="Proteomes" id="UP000800235"/>
    </source>
</evidence>
<dbReference type="PANTHER" id="PTHR45639:SF3">
    <property type="entry name" value="HYPOXIA UP-REGULATED PROTEIN 1"/>
    <property type="match status" value="1"/>
</dbReference>
<dbReference type="EMBL" id="MU007081">
    <property type="protein sequence ID" value="KAF2423466.1"/>
    <property type="molecule type" value="Genomic_DNA"/>
</dbReference>
<reference evidence="6" key="1">
    <citation type="journal article" date="2020" name="Stud. Mycol.">
        <title>101 Dothideomycetes genomes: a test case for predicting lifestyles and emergence of pathogens.</title>
        <authorList>
            <person name="Haridas S."/>
            <person name="Albert R."/>
            <person name="Binder M."/>
            <person name="Bloem J."/>
            <person name="Labutti K."/>
            <person name="Salamov A."/>
            <person name="Andreopoulos B."/>
            <person name="Baker S."/>
            <person name="Barry K."/>
            <person name="Bills G."/>
            <person name="Bluhm B."/>
            <person name="Cannon C."/>
            <person name="Castanera R."/>
            <person name="Culley D."/>
            <person name="Daum C."/>
            <person name="Ezra D."/>
            <person name="Gonzalez J."/>
            <person name="Henrissat B."/>
            <person name="Kuo A."/>
            <person name="Liang C."/>
            <person name="Lipzen A."/>
            <person name="Lutzoni F."/>
            <person name="Magnuson J."/>
            <person name="Mondo S."/>
            <person name="Nolan M."/>
            <person name="Ohm R."/>
            <person name="Pangilinan J."/>
            <person name="Park H.-J."/>
            <person name="Ramirez L."/>
            <person name="Alfaro M."/>
            <person name="Sun H."/>
            <person name="Tritt A."/>
            <person name="Yoshinaga Y."/>
            <person name="Zwiers L.-H."/>
            <person name="Turgeon B."/>
            <person name="Goodwin S."/>
            <person name="Spatafora J."/>
            <person name="Crous P."/>
            <person name="Grigoriev I."/>
        </authorList>
    </citation>
    <scope>NUCLEOTIDE SEQUENCE</scope>
    <source>
        <strain evidence="6">CBS 130266</strain>
    </source>
</reference>
<accession>A0A9P4NJ06</accession>
<dbReference type="Pfam" id="PF00012">
    <property type="entry name" value="HSP70"/>
    <property type="match status" value="1"/>
</dbReference>